<dbReference type="Proteomes" id="UP000233551">
    <property type="component" value="Unassembled WGS sequence"/>
</dbReference>
<feature type="compositionally biased region" description="Basic and acidic residues" evidence="1">
    <location>
        <begin position="177"/>
        <end position="189"/>
    </location>
</feature>
<evidence type="ECO:0008006" key="4">
    <source>
        <dbReference type="Google" id="ProtNLM"/>
    </source>
</evidence>
<evidence type="ECO:0000256" key="1">
    <source>
        <dbReference type="SAM" id="MobiDB-lite"/>
    </source>
</evidence>
<reference evidence="2 3" key="1">
    <citation type="submission" date="2017-11" db="EMBL/GenBank/DDBJ databases">
        <title>De-novo sequencing of pomegranate (Punica granatum L.) genome.</title>
        <authorList>
            <person name="Akparov Z."/>
            <person name="Amiraslanov A."/>
            <person name="Hajiyeva S."/>
            <person name="Abbasov M."/>
            <person name="Kaur K."/>
            <person name="Hamwieh A."/>
            <person name="Solovyev V."/>
            <person name="Salamov A."/>
            <person name="Braich B."/>
            <person name="Kosarev P."/>
            <person name="Mahmoud A."/>
            <person name="Hajiyev E."/>
            <person name="Babayeva S."/>
            <person name="Izzatullayeva V."/>
            <person name="Mammadov A."/>
            <person name="Mammadov A."/>
            <person name="Sharifova S."/>
            <person name="Ojaghi J."/>
            <person name="Eynullazada K."/>
            <person name="Bayramov B."/>
            <person name="Abdulazimova A."/>
            <person name="Shahmuradov I."/>
        </authorList>
    </citation>
    <scope>NUCLEOTIDE SEQUENCE [LARGE SCALE GENOMIC DNA]</scope>
    <source>
        <strain evidence="3">cv. AG2017</strain>
        <tissue evidence="2">Leaf</tissue>
    </source>
</reference>
<dbReference type="EMBL" id="PGOL01000145">
    <property type="protein sequence ID" value="PKI75909.1"/>
    <property type="molecule type" value="Genomic_DNA"/>
</dbReference>
<protein>
    <recommendedName>
        <fullName evidence="4">Retrotransposon gag domain-containing protein</fullName>
    </recommendedName>
</protein>
<gene>
    <name evidence="2" type="ORF">CRG98_003708</name>
</gene>
<name>A0A2I0L5B1_PUNGR</name>
<dbReference type="PANTHER" id="PTHR32108:SF9">
    <property type="entry name" value="REVERSE TRANSCRIPTASE RNASE H-LIKE DOMAIN-CONTAINING PROTEIN"/>
    <property type="match status" value="1"/>
</dbReference>
<accession>A0A2I0L5B1</accession>
<organism evidence="2 3">
    <name type="scientific">Punica granatum</name>
    <name type="common">Pomegranate</name>
    <dbReference type="NCBI Taxonomy" id="22663"/>
    <lineage>
        <taxon>Eukaryota</taxon>
        <taxon>Viridiplantae</taxon>
        <taxon>Streptophyta</taxon>
        <taxon>Embryophyta</taxon>
        <taxon>Tracheophyta</taxon>
        <taxon>Spermatophyta</taxon>
        <taxon>Magnoliopsida</taxon>
        <taxon>eudicotyledons</taxon>
        <taxon>Gunneridae</taxon>
        <taxon>Pentapetalae</taxon>
        <taxon>rosids</taxon>
        <taxon>malvids</taxon>
        <taxon>Myrtales</taxon>
        <taxon>Lythraceae</taxon>
        <taxon>Punica</taxon>
    </lineage>
</organism>
<proteinExistence type="predicted"/>
<evidence type="ECO:0000313" key="2">
    <source>
        <dbReference type="EMBL" id="PKI75909.1"/>
    </source>
</evidence>
<sequence>MVKALQARETRVDSSFVDWGLFPNMRLPPRIKIPEFQRYDGTRDPRHHLQHYRGKILTGPALDWFMTLKPEDILTWADLSCKFVDQYQFCAEAPPTLLELSTKEMTEGQKFEDCATKWRSQAAKHIPPINEKQQIQLFHSTLKGVYYTHLLAHTSSFTDLIEAGKKLNMGIKLGRIEDPNRKKEGDSSRRNITGSSPIGNKKGKETTINVVSPRHQESRPFSMNYAPVPPATQAYTPPPAQYTQQPFSAPPAPVSAPQQVVHYTPAPLQAQQNKAPHLGLLNRASKAGLRSPANAGSSLPYQPHLPIYTGSSLQVIRSGRRHQAPTSIRQIKTKADDASFIWVHPVTPSITVGVRPPNVQANPLPNHVSGSGPTINMISACKEDPVPFVIEYVPEEVAAQFVGSSVPPAPFIIEVPAKEPYQDNRVPWTYKNSIGNLKQQMSVMGVTRSGRVYENSDTTSKGKAPAATLETAPQAAPIPAKKVTDEEAETFMKIIKASEYKIVEQMGKSPAHISLLALLLNSEPHRQALLKVLTAAQVPKETPVAQIEETISTIFSNAISFSDDELPSEGFTFQVLDIPNAFSLLLGRPWIHSAGAVPSSLHQKLKFIVEGKLITVKGEEDYAIYKETAFPYISIGDDQNLPFHSFETISVIKDYGEVGPIQG</sequence>
<comment type="caution">
    <text evidence="2">The sequence shown here is derived from an EMBL/GenBank/DDBJ whole genome shotgun (WGS) entry which is preliminary data.</text>
</comment>
<evidence type="ECO:0000313" key="3">
    <source>
        <dbReference type="Proteomes" id="UP000233551"/>
    </source>
</evidence>
<feature type="compositionally biased region" description="Low complexity" evidence="1">
    <location>
        <begin position="231"/>
        <end position="247"/>
    </location>
</feature>
<keyword evidence="3" id="KW-1185">Reference proteome</keyword>
<dbReference type="PANTHER" id="PTHR32108">
    <property type="entry name" value="DNA-DIRECTED RNA POLYMERASE SUBUNIT ALPHA"/>
    <property type="match status" value="1"/>
</dbReference>
<dbReference type="AlphaFoldDB" id="A0A2I0L5B1"/>
<feature type="region of interest" description="Disordered" evidence="1">
    <location>
        <begin position="177"/>
        <end position="255"/>
    </location>
</feature>